<feature type="transmembrane region" description="Helical" evidence="7">
    <location>
        <begin position="325"/>
        <end position="349"/>
    </location>
</feature>
<dbReference type="Gene3D" id="1.20.1640.10">
    <property type="entry name" value="Multidrug efflux transporter AcrB transmembrane domain"/>
    <property type="match status" value="1"/>
</dbReference>
<evidence type="ECO:0000259" key="8">
    <source>
        <dbReference type="Pfam" id="PF03176"/>
    </source>
</evidence>
<dbReference type="PANTHER" id="PTHR33406">
    <property type="entry name" value="MEMBRANE PROTEIN MJ1562-RELATED"/>
    <property type="match status" value="1"/>
</dbReference>
<sequence>EDFLSIIYRPLDENLFSEKNLNILKKIRDEIKRIESISSVLTILDVPLFKSPPVSLKDIQDDFITLESPRVNKKLAIKELKNSTLYKNLLISPDLKSSVIQANFKRDLKYEELLLKKTDLVEKKLKGELTPPEETELEKIKSELTILQDLKRKREQLAVAKIRNILNKYRSHAKIFLRGVAMIGSDMISFIKNDLTIFGTAIFIFFIIILGIIFRSVQWIILPILCSVFSVITMMGYLGLSGIRVTVVSANFISLQLIFTMAIAIHIIVRFNELLKEKPEADYRDLIIETVHTIFKPCLYTSLTTIAGFSSLIFSDILPVANFGWMMSIGICISFLITFLFLPSCFLLFKRKISIRKERPHLSIPRVLAKISERFSKTVVLISCLVAFITIIGIFQLEVENSFIDYFKKSTEIYQGMNYHDQNFGGTTPLDIIIDFEKEEEEEYDPEFDDEDEENDIYWYTEEK</sequence>
<dbReference type="InterPro" id="IPR050545">
    <property type="entry name" value="Mycobact_MmpL"/>
</dbReference>
<organism evidence="9">
    <name type="scientific">marine sediment metagenome</name>
    <dbReference type="NCBI Taxonomy" id="412755"/>
    <lineage>
        <taxon>unclassified sequences</taxon>
        <taxon>metagenomes</taxon>
        <taxon>ecological metagenomes</taxon>
    </lineage>
</organism>
<dbReference type="AlphaFoldDB" id="A0A0F9A7P0"/>
<feature type="transmembrane region" description="Helical" evidence="7">
    <location>
        <begin position="221"/>
        <end position="240"/>
    </location>
</feature>
<evidence type="ECO:0000256" key="6">
    <source>
        <dbReference type="SAM" id="MobiDB-lite"/>
    </source>
</evidence>
<dbReference type="Pfam" id="PF03176">
    <property type="entry name" value="MMPL"/>
    <property type="match status" value="1"/>
</dbReference>
<comment type="subcellular location">
    <subcellularLocation>
        <location evidence="1">Cell membrane</location>
        <topology evidence="1">Multi-pass membrane protein</topology>
    </subcellularLocation>
</comment>
<evidence type="ECO:0000256" key="4">
    <source>
        <dbReference type="ARBA" id="ARBA00022989"/>
    </source>
</evidence>
<dbReference type="InterPro" id="IPR004869">
    <property type="entry name" value="MMPL_dom"/>
</dbReference>
<feature type="non-terminal residue" evidence="9">
    <location>
        <position position="1"/>
    </location>
</feature>
<feature type="non-terminal residue" evidence="9">
    <location>
        <position position="464"/>
    </location>
</feature>
<feature type="region of interest" description="Disordered" evidence="6">
    <location>
        <begin position="440"/>
        <end position="464"/>
    </location>
</feature>
<keyword evidence="3 7" id="KW-0812">Transmembrane</keyword>
<proteinExistence type="predicted"/>
<accession>A0A0F9A7P0</accession>
<reference evidence="9" key="1">
    <citation type="journal article" date="2015" name="Nature">
        <title>Complex archaea that bridge the gap between prokaryotes and eukaryotes.</title>
        <authorList>
            <person name="Spang A."/>
            <person name="Saw J.H."/>
            <person name="Jorgensen S.L."/>
            <person name="Zaremba-Niedzwiedzka K."/>
            <person name="Martijn J."/>
            <person name="Lind A.E."/>
            <person name="van Eijk R."/>
            <person name="Schleper C."/>
            <person name="Guy L."/>
            <person name="Ettema T.J."/>
        </authorList>
    </citation>
    <scope>NUCLEOTIDE SEQUENCE</scope>
</reference>
<dbReference type="GO" id="GO:0005886">
    <property type="term" value="C:plasma membrane"/>
    <property type="evidence" value="ECO:0007669"/>
    <property type="project" value="UniProtKB-SubCell"/>
</dbReference>
<dbReference type="SUPFAM" id="SSF82866">
    <property type="entry name" value="Multidrug efflux transporter AcrB transmembrane domain"/>
    <property type="match status" value="1"/>
</dbReference>
<feature type="domain" description="Membrane transport protein MMPL" evidence="8">
    <location>
        <begin position="151"/>
        <end position="357"/>
    </location>
</feature>
<feature type="transmembrane region" description="Helical" evidence="7">
    <location>
        <begin position="197"/>
        <end position="214"/>
    </location>
</feature>
<evidence type="ECO:0000313" key="9">
    <source>
        <dbReference type="EMBL" id="KKL05584.1"/>
    </source>
</evidence>
<feature type="compositionally biased region" description="Acidic residues" evidence="6">
    <location>
        <begin position="440"/>
        <end position="456"/>
    </location>
</feature>
<dbReference type="PANTHER" id="PTHR33406:SF13">
    <property type="entry name" value="MEMBRANE PROTEIN YDFJ"/>
    <property type="match status" value="1"/>
</dbReference>
<evidence type="ECO:0000256" key="5">
    <source>
        <dbReference type="ARBA" id="ARBA00023136"/>
    </source>
</evidence>
<dbReference type="EMBL" id="LAZR01044052">
    <property type="protein sequence ID" value="KKL05584.1"/>
    <property type="molecule type" value="Genomic_DNA"/>
</dbReference>
<protein>
    <recommendedName>
        <fullName evidence="8">Membrane transport protein MMPL domain-containing protein</fullName>
    </recommendedName>
</protein>
<evidence type="ECO:0000256" key="3">
    <source>
        <dbReference type="ARBA" id="ARBA00022692"/>
    </source>
</evidence>
<evidence type="ECO:0000256" key="1">
    <source>
        <dbReference type="ARBA" id="ARBA00004651"/>
    </source>
</evidence>
<keyword evidence="2" id="KW-1003">Cell membrane</keyword>
<feature type="transmembrane region" description="Helical" evidence="7">
    <location>
        <begin position="252"/>
        <end position="272"/>
    </location>
</feature>
<feature type="transmembrane region" description="Helical" evidence="7">
    <location>
        <begin position="378"/>
        <end position="397"/>
    </location>
</feature>
<name>A0A0F9A7P0_9ZZZZ</name>
<evidence type="ECO:0000256" key="7">
    <source>
        <dbReference type="SAM" id="Phobius"/>
    </source>
</evidence>
<gene>
    <name evidence="9" type="ORF">LCGC14_2604570</name>
</gene>
<keyword evidence="5 7" id="KW-0472">Membrane</keyword>
<comment type="caution">
    <text evidence="9">The sequence shown here is derived from an EMBL/GenBank/DDBJ whole genome shotgun (WGS) entry which is preliminary data.</text>
</comment>
<evidence type="ECO:0000256" key="2">
    <source>
        <dbReference type="ARBA" id="ARBA00022475"/>
    </source>
</evidence>
<keyword evidence="4 7" id="KW-1133">Transmembrane helix</keyword>